<dbReference type="Pfam" id="PF04983">
    <property type="entry name" value="RNA_pol_Rpb1_3"/>
    <property type="match status" value="1"/>
</dbReference>
<dbReference type="InterPro" id="IPR007081">
    <property type="entry name" value="RNA_pol_Rpb1_5"/>
</dbReference>
<feature type="binding site" evidence="9">
    <location>
        <position position="64"/>
    </location>
    <ligand>
        <name>Zn(2+)</name>
        <dbReference type="ChEBI" id="CHEBI:29105"/>
        <label>1</label>
    </ligand>
</feature>
<dbReference type="GO" id="GO:0003899">
    <property type="term" value="F:DNA-directed RNA polymerase activity"/>
    <property type="evidence" value="ECO:0007669"/>
    <property type="project" value="UniProtKB-UniRule"/>
</dbReference>
<dbReference type="Gene3D" id="1.10.132.30">
    <property type="match status" value="1"/>
</dbReference>
<evidence type="ECO:0000256" key="1">
    <source>
        <dbReference type="ARBA" id="ARBA00004026"/>
    </source>
</evidence>
<evidence type="ECO:0000256" key="2">
    <source>
        <dbReference type="ARBA" id="ARBA00006460"/>
    </source>
</evidence>
<dbReference type="PANTHER" id="PTHR19376">
    <property type="entry name" value="DNA-DIRECTED RNA POLYMERASE"/>
    <property type="match status" value="1"/>
</dbReference>
<evidence type="ECO:0000256" key="7">
    <source>
        <dbReference type="ARBA" id="ARBA00023163"/>
    </source>
</evidence>
<comment type="function">
    <text evidence="1 9 10">DNA-dependent RNA polymerase catalyzes the transcription of DNA into RNA using the four ribonucleoside triphosphates as substrates.</text>
</comment>
<feature type="binding site" evidence="9">
    <location>
        <position position="457"/>
    </location>
    <ligand>
        <name>Mg(2+)</name>
        <dbReference type="ChEBI" id="CHEBI:18420"/>
    </ligand>
</feature>
<dbReference type="InterPro" id="IPR045867">
    <property type="entry name" value="DNA-dir_RpoC_beta_prime"/>
</dbReference>
<evidence type="ECO:0000256" key="8">
    <source>
        <dbReference type="ARBA" id="ARBA00048552"/>
    </source>
</evidence>
<gene>
    <name evidence="9 13" type="primary">rpoC</name>
    <name evidence="13" type="ORF">NO1_1499</name>
</gene>
<dbReference type="HAMAP" id="MF_01322">
    <property type="entry name" value="RNApol_bact_RpoC"/>
    <property type="match status" value="1"/>
</dbReference>
<dbReference type="InterPro" id="IPR012754">
    <property type="entry name" value="DNA-dir_RpoC_beta_prime_bact"/>
</dbReference>
<feature type="binding site" evidence="9">
    <location>
        <position position="77"/>
    </location>
    <ligand>
        <name>Zn(2+)</name>
        <dbReference type="ChEBI" id="CHEBI:29105"/>
        <label>1</label>
    </ligand>
</feature>
<dbReference type="InterPro" id="IPR007080">
    <property type="entry name" value="RNA_pol_Rpb1_1"/>
</dbReference>
<evidence type="ECO:0000259" key="12">
    <source>
        <dbReference type="SMART" id="SM00663"/>
    </source>
</evidence>
<keyword evidence="14" id="KW-1185">Reference proteome</keyword>
<comment type="cofactor">
    <cofactor evidence="9">
        <name>Zn(2+)</name>
        <dbReference type="ChEBI" id="CHEBI:29105"/>
    </cofactor>
    <text evidence="9">Binds 2 Zn(2+) ions per subunit.</text>
</comment>
<dbReference type="Proteomes" id="UP000269352">
    <property type="component" value="Unassembled WGS sequence"/>
</dbReference>
<evidence type="ECO:0000256" key="10">
    <source>
        <dbReference type="RuleBase" id="RU004279"/>
    </source>
</evidence>
<dbReference type="InterPro" id="IPR007066">
    <property type="entry name" value="RNA_pol_Rpb1_3"/>
</dbReference>
<feature type="binding site" evidence="9">
    <location>
        <position position="455"/>
    </location>
    <ligand>
        <name>Mg(2+)</name>
        <dbReference type="ChEBI" id="CHEBI:18420"/>
    </ligand>
</feature>
<comment type="similarity">
    <text evidence="2 9 10">Belongs to the RNA polymerase beta' chain family.</text>
</comment>
<keyword evidence="3 9" id="KW-0240">DNA-directed RNA polymerase</keyword>
<dbReference type="PANTHER" id="PTHR19376:SF54">
    <property type="entry name" value="DNA-DIRECTED RNA POLYMERASE SUBUNIT BETA"/>
    <property type="match status" value="1"/>
</dbReference>
<feature type="binding site" evidence="9">
    <location>
        <position position="1758"/>
    </location>
    <ligand>
        <name>Zn(2+)</name>
        <dbReference type="ChEBI" id="CHEBI:29105"/>
        <label>2</label>
    </ligand>
</feature>
<keyword evidence="6 9" id="KW-0479">Metal-binding</keyword>
<dbReference type="CDD" id="cd01609">
    <property type="entry name" value="RNAP_beta'_N"/>
    <property type="match status" value="1"/>
</dbReference>
<reference evidence="13 14" key="1">
    <citation type="journal article" date="2019" name="ISME J.">
        <title>Genome analyses of uncultured TG2/ZB3 bacteria in 'Margulisbacteria' specifically attached to ectosymbiotic spirochetes of protists in the termite gut.</title>
        <authorList>
            <person name="Utami Y.D."/>
            <person name="Kuwahara H."/>
            <person name="Igai K."/>
            <person name="Murakami T."/>
            <person name="Sugaya K."/>
            <person name="Morikawa T."/>
            <person name="Nagura Y."/>
            <person name="Yuki M."/>
            <person name="Deevong P."/>
            <person name="Inoue T."/>
            <person name="Kihara K."/>
            <person name="Lo N."/>
            <person name="Yamada A."/>
            <person name="Ohkuma M."/>
            <person name="Hongoh Y."/>
        </authorList>
    </citation>
    <scope>NUCLEOTIDE SEQUENCE [LARGE SCALE GENOMIC DNA]</scope>
    <source>
        <strain evidence="13">NkOx7-01</strain>
    </source>
</reference>
<dbReference type="InterPro" id="IPR044893">
    <property type="entry name" value="RNA_pol_Rpb1_clamp_domain"/>
</dbReference>
<organism evidence="13 14">
    <name type="scientific">Termititenax aidoneus</name>
    <dbReference type="NCBI Taxonomy" id="2218524"/>
    <lineage>
        <taxon>Bacteria</taxon>
        <taxon>Bacillati</taxon>
        <taxon>Candidatus Margulisiibacteriota</taxon>
        <taxon>Candidatus Termititenacia</taxon>
        <taxon>Candidatus Termititenacales</taxon>
        <taxon>Candidatus Termititenacaceae</taxon>
        <taxon>Candidatus Termititenax</taxon>
    </lineage>
</organism>
<keyword evidence="4 9" id="KW-0808">Transferase</keyword>
<feature type="binding site" evidence="9">
    <location>
        <position position="1768"/>
    </location>
    <ligand>
        <name>Zn(2+)</name>
        <dbReference type="ChEBI" id="CHEBI:29105"/>
        <label>2</label>
    </ligand>
</feature>
<dbReference type="Gene3D" id="1.10.274.100">
    <property type="entry name" value="RNA polymerase Rpb1, domain 3"/>
    <property type="match status" value="1"/>
</dbReference>
<dbReference type="InterPro" id="IPR042102">
    <property type="entry name" value="RNA_pol_Rpb1_3_sf"/>
</dbReference>
<keyword evidence="9" id="KW-0862">Zinc</keyword>
<dbReference type="Pfam" id="PF04998">
    <property type="entry name" value="RNA_pol_Rpb1_5"/>
    <property type="match status" value="1"/>
</dbReference>
<evidence type="ECO:0000256" key="9">
    <source>
        <dbReference type="HAMAP-Rule" id="MF_01322"/>
    </source>
</evidence>
<keyword evidence="9" id="KW-0460">Magnesium</keyword>
<keyword evidence="11" id="KW-0175">Coiled coil</keyword>
<sequence>MLVRDPKDFKSIKLGIASPEQIRFWSHGEVKKPETINYRTFKPERHGLFCERIFGPVKDWECTCGKYRRVRYRGITCERCGVEITNSKVRRERMGHIELAAPVAHIWFLKGVPSHIGLMLDMPYKNLERVVYYESYMVTKVHESVKELKVTQLLQEAEYNYYKQKYGQKFQADMGAKAVKDVLDDMDLDKLLGSLRRELSASKGPTYLKLTKRVRVVEAFLSSGNKPSWMVMDCVPVMPPDLRPMVQLEGGRFAASDLNDLYRRVLNRNNRLKRLLDIGAPNMIVRNEKRMLQEAVDVLFDNGKHGREATGTNGRPLRSISNIIEGKQGRFRQNLLGKRVDYSGRSVIVVGPSLKLHQCGLPKEMAIELFKPFIIHELVASGEAHNIKDAKRKIENKDVVVYNALEKVIKGHPVMLNRAPTLHRLGIQAFEPVLVEGKALQIHPLVCTAFNADFDGDQMAVHVPLSTEAQAECRILLRADNNILSASNGNPIITPTQDMVIGLYWMTMERAADKEVKAFDEKAGQFLYLAKSRLEEKARPFADINEAMKAYNLHMIRIQQPIRISRNNLLLNFEDVLSLKKSEGEDKEQLVKDEDKWVRTTIGRLVFNNTISKVLEHFNKPKASYLNYRMDKGKIRSLISEYYDIYGAQVTAELCDQLKNIGFHYATKSGVSASPPEFVALGLNKARDIGNSRKQVAAFNINASKEEDRIGEEAGLARKKLNDFNVPLAKLEEPLNALDAHFAVKTILRELRARRELLISVLGGTQEKSVKDRVERYVSRISLDFLRRKKDDYYYFKDHKEYLDNMLLKPLGGYKTVLESIFREALKTKEAADFTESDLLDIPEAEKGKAKPKDSTYVKALKGLLENLSRNLESVKKCVKNDKDQNKIEDLAEIKADGSKQDNFNAKSVKEAVSQLKISELKSLLEELQKHYAKNVELSKNDQPKKSLPQSTIREIKSALKKITGVYEPVSEKITKIVTPKINSLSGALDKLEDFTAVDNLDLREFQEVYRQDAQDVMDLLQKTLNDTKKYLRQFIDSTPDANVVNKKSAEKLLDRLLARLEKDVQKESGGAEEKNRRALKILNGLNELVKGLAELKSVEPNHERKSDTRHRERLQIPLIVLRGQQRYYNVLVSLHVLENLLKAPLTLLTGMENADESENIKTNLDELRNCLEFLKTDKEARTVVTAFGALHWLNSLDNYIDHMVISSDALSVLNKPKTAVDSLRKPVEDLNEPLAALEGKNEAEAKLDIPRGLLGDLLAENPDNKLPLDKILAELGQAESEEEIGKCLGQMRGAWLTVLEQLEAWKSRNELLGDRAKLKIGGTEVLRGKAALPSALIEAVDIVEVLLGKEQKGDKYFLDSYLKGVVKEEGLEDTTKKAKNALENLKDILVKFKVMSELWGYVEHGESGEQFEFSQELDKLPKPKELQGAKTELDEILENLQKIIDSEIWTRIYNYIADQKPQKYQELRKAIDALKLLPALLGALQFEEFSESLKTLGKTLESEERAARSLAEQKDNSGLIAKVVERSLKNLKRIRDWKKAEDDEIAGAMIRELGRVKKETEEKVNNIWRNTTGVVTEKMQKNLGEYNSVYMMANSGARGNIDQVRQLSAMRGLMADAKGRPVKVPITSNLYDGMSLTEFFISSYGARKGLVDTAMHTAESGYLTRRLVDVAQDVIITEEDCGTAESIALEPLYDGDGKELISLRKRLFGRVAAETLHNPDNEKEILVKKGEVIDDKAAKKIEAARFLSVKVRSPLTCSTRGGICRKCYGYDLSTRKLINTGEAVGVIAAQSIGEPGTQLTMRTFHTGGAVLGGGDMEEIFSPIDGTVYFHDPDGQQKAKDQVRQTSILRDGKNVDILVHPLLVYIKPPKGNKSVLRLLTGSELDVKDGQKVKKGELLAKRDKSVKYIFAINEGKISYHGFVEKPVKKEYASGGSEMISVANRNGSLFIHNPDQSLRKQYTVDADKELLVKKLDLVDNDEELAPGVRAESSGFVTGIAENENGLLTILLEPGGVYPIKSGAQLCVPEDQAVQYDQVIAIENVEVQDAGDITAGLPRVEEVFEARHPQKAAVLSEIDGQIDAISEENGRHKILVRNKNQKKTYEIPLGSKLNDLYTGKQVKMGEQLTKGPIDPHNVITILGKKAAQLFLVNEELGIYLQQGVSTNDKHIEVIVRQMTKKVRIREIGDSQYLVDDFVDVFDYEDTVKKLKEDGKTPPVGDHVLLGLTKASLNTDSYISAASFQETTSVLTKAAVYGKQDDMSGLKENIIIGKLIPAGTGLRRYEHLKLISNDPEISLEPPPEILEEEVFKQP</sequence>
<dbReference type="InterPro" id="IPR038120">
    <property type="entry name" value="Rpb1_funnel_sf"/>
</dbReference>
<dbReference type="CDD" id="cd02655">
    <property type="entry name" value="RNAP_beta'_C"/>
    <property type="match status" value="1"/>
</dbReference>
<evidence type="ECO:0000256" key="3">
    <source>
        <dbReference type="ARBA" id="ARBA00022478"/>
    </source>
</evidence>
<dbReference type="Pfam" id="PF00623">
    <property type="entry name" value="RNA_pol_Rpb1_2"/>
    <property type="match status" value="1"/>
</dbReference>
<dbReference type="EC" id="2.7.7.6" evidence="9"/>
<dbReference type="InterPro" id="IPR000722">
    <property type="entry name" value="RNA_pol_asu"/>
</dbReference>
<feature type="domain" description="RNA polymerase N-terminal" evidence="12">
    <location>
        <begin position="228"/>
        <end position="507"/>
    </location>
</feature>
<protein>
    <recommendedName>
        <fullName evidence="9">DNA-directed RNA polymerase subunit beta'</fullName>
        <shortName evidence="9">RNAP subunit beta'</shortName>
        <ecNumber evidence="9">2.7.7.6</ecNumber>
    </recommendedName>
    <alternativeName>
        <fullName evidence="9">RNA polymerase subunit beta'</fullName>
    </alternativeName>
    <alternativeName>
        <fullName evidence="9">Transcriptase subunit beta'</fullName>
    </alternativeName>
</protein>
<feature type="coiled-coil region" evidence="11">
    <location>
        <begin position="858"/>
        <end position="885"/>
    </location>
</feature>
<comment type="cofactor">
    <cofactor evidence="9">
        <name>Mg(2+)</name>
        <dbReference type="ChEBI" id="CHEBI:18420"/>
    </cofactor>
    <text evidence="9">Binds 1 Mg(2+) ion per subunit.</text>
</comment>
<evidence type="ECO:0000256" key="11">
    <source>
        <dbReference type="SAM" id="Coils"/>
    </source>
</evidence>
<dbReference type="GO" id="GO:0003677">
    <property type="term" value="F:DNA binding"/>
    <property type="evidence" value="ECO:0007669"/>
    <property type="project" value="UniProtKB-UniRule"/>
</dbReference>
<evidence type="ECO:0000256" key="6">
    <source>
        <dbReference type="ARBA" id="ARBA00022723"/>
    </source>
</evidence>
<dbReference type="SMART" id="SM00663">
    <property type="entry name" value="RPOLA_N"/>
    <property type="match status" value="1"/>
</dbReference>
<feature type="binding site" evidence="9">
    <location>
        <position position="80"/>
    </location>
    <ligand>
        <name>Zn(2+)</name>
        <dbReference type="ChEBI" id="CHEBI:29105"/>
        <label>1</label>
    </ligand>
</feature>
<evidence type="ECO:0000256" key="5">
    <source>
        <dbReference type="ARBA" id="ARBA00022695"/>
    </source>
</evidence>
<name>A0A388TBY0_TERA1</name>
<dbReference type="InterPro" id="IPR006592">
    <property type="entry name" value="RNA_pol_N"/>
</dbReference>
<accession>A0A388TBY0</accession>
<dbReference type="Gene3D" id="1.10.40.90">
    <property type="match status" value="1"/>
</dbReference>
<dbReference type="Gene3D" id="1.10.150.390">
    <property type="match status" value="1"/>
</dbReference>
<keyword evidence="5 9" id="KW-0548">Nucleotidyltransferase</keyword>
<feature type="binding site" evidence="9">
    <location>
        <position position="453"/>
    </location>
    <ligand>
        <name>Mg(2+)</name>
        <dbReference type="ChEBI" id="CHEBI:18420"/>
    </ligand>
</feature>
<dbReference type="SUPFAM" id="SSF64484">
    <property type="entry name" value="beta and beta-prime subunits of DNA dependent RNA-polymerase"/>
    <property type="match status" value="2"/>
</dbReference>
<dbReference type="Pfam" id="PF05000">
    <property type="entry name" value="RNA_pol_Rpb1_4"/>
    <property type="match status" value="1"/>
</dbReference>
<dbReference type="GO" id="GO:0000287">
    <property type="term" value="F:magnesium ion binding"/>
    <property type="evidence" value="ECO:0007669"/>
    <property type="project" value="UniProtKB-UniRule"/>
</dbReference>
<dbReference type="EMBL" id="BGZN01000039">
    <property type="protein sequence ID" value="GBR74297.1"/>
    <property type="molecule type" value="Genomic_DNA"/>
</dbReference>
<dbReference type="Pfam" id="PF04997">
    <property type="entry name" value="RNA_pol_Rpb1_1"/>
    <property type="match status" value="1"/>
</dbReference>
<dbReference type="Gene3D" id="4.10.860.120">
    <property type="entry name" value="RNA polymerase II, clamp domain"/>
    <property type="match status" value="1"/>
</dbReference>
<keyword evidence="7 9" id="KW-0804">Transcription</keyword>
<proteinExistence type="inferred from homology"/>
<evidence type="ECO:0000313" key="14">
    <source>
        <dbReference type="Proteomes" id="UP000269352"/>
    </source>
</evidence>
<dbReference type="GO" id="GO:0006351">
    <property type="term" value="P:DNA-templated transcription"/>
    <property type="evidence" value="ECO:0007669"/>
    <property type="project" value="UniProtKB-UniRule"/>
</dbReference>
<dbReference type="Gene3D" id="1.10.1790.20">
    <property type="match status" value="1"/>
</dbReference>
<feature type="binding site" evidence="9">
    <location>
        <position position="62"/>
    </location>
    <ligand>
        <name>Zn(2+)</name>
        <dbReference type="ChEBI" id="CHEBI:29105"/>
        <label>1</label>
    </ligand>
</feature>
<dbReference type="InterPro" id="IPR007083">
    <property type="entry name" value="RNA_pol_Rpb1_4"/>
</dbReference>
<dbReference type="GO" id="GO:0000428">
    <property type="term" value="C:DNA-directed RNA polymerase complex"/>
    <property type="evidence" value="ECO:0007669"/>
    <property type="project" value="UniProtKB-KW"/>
</dbReference>
<dbReference type="GO" id="GO:0008270">
    <property type="term" value="F:zinc ion binding"/>
    <property type="evidence" value="ECO:0007669"/>
    <property type="project" value="UniProtKB-UniRule"/>
</dbReference>
<evidence type="ECO:0000256" key="4">
    <source>
        <dbReference type="ARBA" id="ARBA00022679"/>
    </source>
</evidence>
<comment type="subunit">
    <text evidence="9">The RNAP catalytic core consists of 2 alpha, 1 beta, 1 beta' and 1 omega subunit. When a sigma factor is associated with the core the holoenzyme is formed, which can initiate transcription.</text>
</comment>
<feature type="binding site" evidence="9">
    <location>
        <position position="1682"/>
    </location>
    <ligand>
        <name>Zn(2+)</name>
        <dbReference type="ChEBI" id="CHEBI:29105"/>
        <label>2</label>
    </ligand>
</feature>
<comment type="caution">
    <text evidence="13">The sequence shown here is derived from an EMBL/GenBank/DDBJ whole genome shotgun (WGS) entry which is preliminary data.</text>
</comment>
<dbReference type="Gene3D" id="2.40.40.20">
    <property type="match status" value="1"/>
</dbReference>
<evidence type="ECO:0000313" key="13">
    <source>
        <dbReference type="EMBL" id="GBR74297.1"/>
    </source>
</evidence>
<comment type="catalytic activity">
    <reaction evidence="8 9 10">
        <text>RNA(n) + a ribonucleoside 5'-triphosphate = RNA(n+1) + diphosphate</text>
        <dbReference type="Rhea" id="RHEA:21248"/>
        <dbReference type="Rhea" id="RHEA-COMP:14527"/>
        <dbReference type="Rhea" id="RHEA-COMP:17342"/>
        <dbReference type="ChEBI" id="CHEBI:33019"/>
        <dbReference type="ChEBI" id="CHEBI:61557"/>
        <dbReference type="ChEBI" id="CHEBI:140395"/>
        <dbReference type="EC" id="2.7.7.6"/>
    </reaction>
</comment>
<feature type="binding site" evidence="9">
    <location>
        <position position="1765"/>
    </location>
    <ligand>
        <name>Zn(2+)</name>
        <dbReference type="ChEBI" id="CHEBI:29105"/>
        <label>2</label>
    </ligand>
</feature>
<dbReference type="Gene3D" id="2.40.50.100">
    <property type="match status" value="2"/>
</dbReference>